<organism evidence="1 2">
    <name type="scientific">Lipomyces kononenkoae</name>
    <name type="common">Yeast</name>
    <dbReference type="NCBI Taxonomy" id="34357"/>
    <lineage>
        <taxon>Eukaryota</taxon>
        <taxon>Fungi</taxon>
        <taxon>Dikarya</taxon>
        <taxon>Ascomycota</taxon>
        <taxon>Saccharomycotina</taxon>
        <taxon>Lipomycetes</taxon>
        <taxon>Lipomycetales</taxon>
        <taxon>Lipomycetaceae</taxon>
        <taxon>Lipomyces</taxon>
    </lineage>
</organism>
<name>A0ACC3T4I2_LIPKO</name>
<comment type="caution">
    <text evidence="1">The sequence shown here is derived from an EMBL/GenBank/DDBJ whole genome shotgun (WGS) entry which is preliminary data.</text>
</comment>
<evidence type="ECO:0000313" key="1">
    <source>
        <dbReference type="EMBL" id="KAK9238846.1"/>
    </source>
</evidence>
<protein>
    <submittedName>
        <fullName evidence="1">Uncharacterized protein</fullName>
    </submittedName>
</protein>
<dbReference type="EMBL" id="MU971352">
    <property type="protein sequence ID" value="KAK9238846.1"/>
    <property type="molecule type" value="Genomic_DNA"/>
</dbReference>
<dbReference type="Proteomes" id="UP001433508">
    <property type="component" value="Unassembled WGS sequence"/>
</dbReference>
<sequence length="85" mass="9637">MTLLKTLLKFSFTLLLQRRRGMVMVTNVEVDYLNGTILFIGTHHGPEELQEGNADELMTLEKGNEGRIQKTFQGVVDKDLKGTWA</sequence>
<accession>A0ACC3T4I2</accession>
<proteinExistence type="predicted"/>
<keyword evidence="2" id="KW-1185">Reference proteome</keyword>
<gene>
    <name evidence="1" type="ORF">V1525DRAFT_387229</name>
</gene>
<reference evidence="2" key="1">
    <citation type="journal article" date="2024" name="Front. Bioeng. Biotechnol.">
        <title>Genome-scale model development and genomic sequencing of the oleaginous clade Lipomyces.</title>
        <authorList>
            <person name="Czajka J.J."/>
            <person name="Han Y."/>
            <person name="Kim J."/>
            <person name="Mondo S.J."/>
            <person name="Hofstad B.A."/>
            <person name="Robles A."/>
            <person name="Haridas S."/>
            <person name="Riley R."/>
            <person name="LaButti K."/>
            <person name="Pangilinan J."/>
            <person name="Andreopoulos W."/>
            <person name="Lipzen A."/>
            <person name="Yan J."/>
            <person name="Wang M."/>
            <person name="Ng V."/>
            <person name="Grigoriev I.V."/>
            <person name="Spatafora J.W."/>
            <person name="Magnuson J.K."/>
            <person name="Baker S.E."/>
            <person name="Pomraning K.R."/>
        </authorList>
    </citation>
    <scope>NUCLEOTIDE SEQUENCE [LARGE SCALE GENOMIC DNA]</scope>
    <source>
        <strain evidence="2">CBS 7786</strain>
    </source>
</reference>
<evidence type="ECO:0000313" key="2">
    <source>
        <dbReference type="Proteomes" id="UP001433508"/>
    </source>
</evidence>